<dbReference type="PANTHER" id="PTHR43567:SF1">
    <property type="entry name" value="FLAVOREDOXIN"/>
    <property type="match status" value="1"/>
</dbReference>
<dbReference type="InterPro" id="IPR012349">
    <property type="entry name" value="Split_barrel_FMN-bd"/>
</dbReference>
<gene>
    <name evidence="5" type="ORF">S01H1_28612</name>
</gene>
<evidence type="ECO:0000313" key="5">
    <source>
        <dbReference type="EMBL" id="GAF98298.1"/>
    </source>
</evidence>
<name>X0TXI2_9ZZZZ</name>
<evidence type="ECO:0000256" key="3">
    <source>
        <dbReference type="ARBA" id="ARBA00038054"/>
    </source>
</evidence>
<accession>X0TXI2</accession>
<dbReference type="InterPro" id="IPR052174">
    <property type="entry name" value="Flavoredoxin"/>
</dbReference>
<comment type="similarity">
    <text evidence="3">Belongs to the flavoredoxin family.</text>
</comment>
<dbReference type="SUPFAM" id="SSF50475">
    <property type="entry name" value="FMN-binding split barrel"/>
    <property type="match status" value="1"/>
</dbReference>
<dbReference type="Gene3D" id="2.30.110.10">
    <property type="entry name" value="Electron Transport, Fmn-binding Protein, Chain A"/>
    <property type="match status" value="1"/>
</dbReference>
<reference evidence="5" key="1">
    <citation type="journal article" date="2014" name="Front. Microbiol.">
        <title>High frequency of phylogenetically diverse reductive dehalogenase-homologous genes in deep subseafloor sedimentary metagenomes.</title>
        <authorList>
            <person name="Kawai M."/>
            <person name="Futagami T."/>
            <person name="Toyoda A."/>
            <person name="Takaki Y."/>
            <person name="Nishi S."/>
            <person name="Hori S."/>
            <person name="Arai W."/>
            <person name="Tsubouchi T."/>
            <person name="Morono Y."/>
            <person name="Uchiyama I."/>
            <person name="Ito T."/>
            <person name="Fujiyama A."/>
            <person name="Inagaki F."/>
            <person name="Takami H."/>
        </authorList>
    </citation>
    <scope>NUCLEOTIDE SEQUENCE</scope>
    <source>
        <strain evidence="5">Expedition CK06-06</strain>
    </source>
</reference>
<sequence>KEFVIAIPNKGLEKEVEFFGSKHGDEIDKFKETKIKTEKAKFVKSPLIKQATINLECKLEKEVDSGDHIIFIGEILTAYLNKDKKVLLNMGEAEGKRIFQEF</sequence>
<feature type="domain" description="Flavin reductase like" evidence="4">
    <location>
        <begin position="1"/>
        <end position="89"/>
    </location>
</feature>
<dbReference type="InterPro" id="IPR002563">
    <property type="entry name" value="Flavin_Rdtase-like_dom"/>
</dbReference>
<dbReference type="PANTHER" id="PTHR43567">
    <property type="entry name" value="FLAVOREDOXIN-RELATED-RELATED"/>
    <property type="match status" value="1"/>
</dbReference>
<organism evidence="5">
    <name type="scientific">marine sediment metagenome</name>
    <dbReference type="NCBI Taxonomy" id="412755"/>
    <lineage>
        <taxon>unclassified sequences</taxon>
        <taxon>metagenomes</taxon>
        <taxon>ecological metagenomes</taxon>
    </lineage>
</organism>
<proteinExistence type="inferred from homology"/>
<comment type="caution">
    <text evidence="5">The sequence shown here is derived from an EMBL/GenBank/DDBJ whole genome shotgun (WGS) entry which is preliminary data.</text>
</comment>
<feature type="non-terminal residue" evidence="5">
    <location>
        <position position="1"/>
    </location>
</feature>
<dbReference type="AlphaFoldDB" id="X0TXI2"/>
<keyword evidence="2" id="KW-0285">Flavoprotein</keyword>
<dbReference type="GO" id="GO:0010181">
    <property type="term" value="F:FMN binding"/>
    <property type="evidence" value="ECO:0007669"/>
    <property type="project" value="InterPro"/>
</dbReference>
<evidence type="ECO:0000259" key="4">
    <source>
        <dbReference type="Pfam" id="PF01613"/>
    </source>
</evidence>
<dbReference type="Pfam" id="PF01613">
    <property type="entry name" value="Flavin_Reduct"/>
    <property type="match status" value="1"/>
</dbReference>
<comment type="cofactor">
    <cofactor evidence="1">
        <name>FMN</name>
        <dbReference type="ChEBI" id="CHEBI:58210"/>
    </cofactor>
</comment>
<protein>
    <recommendedName>
        <fullName evidence="4">Flavin reductase like domain-containing protein</fullName>
    </recommendedName>
</protein>
<dbReference type="EMBL" id="BARS01017495">
    <property type="protein sequence ID" value="GAF98298.1"/>
    <property type="molecule type" value="Genomic_DNA"/>
</dbReference>
<evidence type="ECO:0000256" key="1">
    <source>
        <dbReference type="ARBA" id="ARBA00001917"/>
    </source>
</evidence>
<evidence type="ECO:0000256" key="2">
    <source>
        <dbReference type="ARBA" id="ARBA00022630"/>
    </source>
</evidence>